<evidence type="ECO:0000313" key="8">
    <source>
        <dbReference type="EMBL" id="UOK72722.1"/>
    </source>
</evidence>
<dbReference type="PRINTS" id="PR00953">
    <property type="entry name" value="TYPE3IMRPROT"/>
</dbReference>
<keyword evidence="6 7" id="KW-0472">Membrane</keyword>
<gene>
    <name evidence="8" type="primary">fliR</name>
    <name evidence="8" type="ORF">K9D25_08510</name>
</gene>
<dbReference type="GO" id="GO:0005886">
    <property type="term" value="C:plasma membrane"/>
    <property type="evidence" value="ECO:0007669"/>
    <property type="project" value="UniProtKB-SubCell"/>
</dbReference>
<feature type="transmembrane region" description="Helical" evidence="7">
    <location>
        <begin position="181"/>
        <end position="202"/>
    </location>
</feature>
<dbReference type="RefSeq" id="WP_244450419.1">
    <property type="nucleotide sequence ID" value="NZ_CP083239.1"/>
</dbReference>
<keyword evidence="8" id="KW-0282">Flagellum</keyword>
<comment type="similarity">
    <text evidence="2">Belongs to the FliR/MopE/SpaR family.</text>
</comment>
<keyword evidence="3" id="KW-1003">Cell membrane</keyword>
<keyword evidence="4 7" id="KW-0812">Transmembrane</keyword>
<dbReference type="PANTHER" id="PTHR30065">
    <property type="entry name" value="FLAGELLAR BIOSYNTHETIC PROTEIN FLIR"/>
    <property type="match status" value="1"/>
</dbReference>
<dbReference type="GO" id="GO:0006605">
    <property type="term" value="P:protein targeting"/>
    <property type="evidence" value="ECO:0007669"/>
    <property type="project" value="InterPro"/>
</dbReference>
<feature type="transmembrane region" description="Helical" evidence="7">
    <location>
        <begin position="38"/>
        <end position="58"/>
    </location>
</feature>
<dbReference type="EMBL" id="CP083239">
    <property type="protein sequence ID" value="UOK72722.1"/>
    <property type="molecule type" value="Genomic_DNA"/>
</dbReference>
<comment type="subcellular location">
    <subcellularLocation>
        <location evidence="1">Cell membrane</location>
        <topology evidence="1">Multi-pass membrane protein</topology>
    </subcellularLocation>
</comment>
<feature type="transmembrane region" description="Helical" evidence="7">
    <location>
        <begin position="78"/>
        <end position="102"/>
    </location>
</feature>
<keyword evidence="8" id="KW-0969">Cilium</keyword>
<sequence>MNSAAEAPLVAAFLIFCRIGACFMLMPAFSSSRLPAKVRLFLALGISYALTPLLGDGIARTVVGLSQAQLLLAIGGELATGGIIGLLARIFFLALQTLMTAAAQALSLATPSSMMADDEGGQVPEIATLMALSAVALLFATEQHWEILRALIDSYARLPPAGTFQTGASLALVVDRLTDTFLLALRLASPFLIYSVVVNFAVGLINKLTPQIPVYFIAMPIITAGGLLLLYATVDDVLRMFLEAFASWLVKG</sequence>
<dbReference type="InterPro" id="IPR002010">
    <property type="entry name" value="T3SS_IM_R"/>
</dbReference>
<evidence type="ECO:0000256" key="5">
    <source>
        <dbReference type="ARBA" id="ARBA00022989"/>
    </source>
</evidence>
<evidence type="ECO:0000256" key="1">
    <source>
        <dbReference type="ARBA" id="ARBA00004651"/>
    </source>
</evidence>
<feature type="transmembrane region" description="Helical" evidence="7">
    <location>
        <begin position="6"/>
        <end position="26"/>
    </location>
</feature>
<evidence type="ECO:0000256" key="6">
    <source>
        <dbReference type="ARBA" id="ARBA00023136"/>
    </source>
</evidence>
<evidence type="ECO:0000313" key="9">
    <source>
        <dbReference type="Proteomes" id="UP000831684"/>
    </source>
</evidence>
<dbReference type="AlphaFoldDB" id="A0A9E6ZZE2"/>
<evidence type="ECO:0000256" key="7">
    <source>
        <dbReference type="SAM" id="Phobius"/>
    </source>
</evidence>
<dbReference type="KEGG" id="apol:K9D25_08510"/>
<keyword evidence="5 7" id="KW-1133">Transmembrane helix</keyword>
<evidence type="ECO:0000256" key="4">
    <source>
        <dbReference type="ARBA" id="ARBA00022692"/>
    </source>
</evidence>
<protein>
    <submittedName>
        <fullName evidence="8">Flagellar type III secretion system protein FliR</fullName>
    </submittedName>
</protein>
<feature type="transmembrane region" description="Helical" evidence="7">
    <location>
        <begin position="214"/>
        <end position="234"/>
    </location>
</feature>
<accession>A0A9E6ZZE2</accession>
<reference evidence="8" key="1">
    <citation type="submission" date="2021-09" db="EMBL/GenBank/DDBJ databases">
        <title>Network and meta-omics reveal the key degrader and cooperation patterns in an efficient 1,4-dioxane-degrading microbial community.</title>
        <authorList>
            <person name="Dai C."/>
        </authorList>
    </citation>
    <scope>NUCLEOTIDE SEQUENCE</scope>
    <source>
        <strain evidence="8">ZM13</strain>
    </source>
</reference>
<keyword evidence="8" id="KW-0966">Cell projection</keyword>
<dbReference type="PANTHER" id="PTHR30065:SF8">
    <property type="entry name" value="FLAGELLAR BIOSYNTHETIC PROTEIN FLIR"/>
    <property type="match status" value="1"/>
</dbReference>
<proteinExistence type="inferred from homology"/>
<organism evidence="8 9">
    <name type="scientific">Ancylobacter polymorphus</name>
    <dbReference type="NCBI Taxonomy" id="223390"/>
    <lineage>
        <taxon>Bacteria</taxon>
        <taxon>Pseudomonadati</taxon>
        <taxon>Pseudomonadota</taxon>
        <taxon>Alphaproteobacteria</taxon>
        <taxon>Hyphomicrobiales</taxon>
        <taxon>Xanthobacteraceae</taxon>
        <taxon>Ancylobacter</taxon>
    </lineage>
</organism>
<evidence type="ECO:0000256" key="2">
    <source>
        <dbReference type="ARBA" id="ARBA00009772"/>
    </source>
</evidence>
<evidence type="ECO:0000256" key="3">
    <source>
        <dbReference type="ARBA" id="ARBA00022475"/>
    </source>
</evidence>
<dbReference type="Pfam" id="PF01311">
    <property type="entry name" value="Bac_export_1"/>
    <property type="match status" value="1"/>
</dbReference>
<name>A0A9E6ZZE2_9HYPH</name>
<dbReference type="Proteomes" id="UP000831684">
    <property type="component" value="Chromosome"/>
</dbReference>